<accession>A0A0P7CNG1</accession>
<keyword evidence="1" id="KW-0175">Coiled coil</keyword>
<protein>
    <submittedName>
        <fullName evidence="2">ATP/GTP-binding protein</fullName>
    </submittedName>
</protein>
<dbReference type="InterPro" id="IPR027417">
    <property type="entry name" value="P-loop_NTPase"/>
</dbReference>
<proteinExistence type="predicted"/>
<feature type="coiled-coil region" evidence="1">
    <location>
        <begin position="359"/>
        <end position="386"/>
    </location>
</feature>
<dbReference type="AlphaFoldDB" id="A0A0P7CNG1"/>
<evidence type="ECO:0000313" key="3">
    <source>
        <dbReference type="Proteomes" id="UP000050437"/>
    </source>
</evidence>
<gene>
    <name evidence="2" type="ORF">HB13667_17010</name>
</gene>
<reference evidence="2 3" key="1">
    <citation type="submission" date="2015-10" db="EMBL/GenBank/DDBJ databases">
        <title>Pseudomonas putida clinical strains.</title>
        <authorList>
            <person name="Molina L."/>
            <person name="Udaondo Z."/>
        </authorList>
    </citation>
    <scope>NUCLEOTIDE SEQUENCE [LARGE SCALE GENOMIC DNA]</scope>
    <source>
        <strain evidence="2 3">HB13667</strain>
    </source>
</reference>
<dbReference type="Pfam" id="PF12532">
    <property type="entry name" value="DUF3732"/>
    <property type="match status" value="1"/>
</dbReference>
<evidence type="ECO:0000256" key="1">
    <source>
        <dbReference type="SAM" id="Coils"/>
    </source>
</evidence>
<organism evidence="2 3">
    <name type="scientific">Pseudomonas putida</name>
    <name type="common">Arthrobacter siderocapsulatus</name>
    <dbReference type="NCBI Taxonomy" id="303"/>
    <lineage>
        <taxon>Bacteria</taxon>
        <taxon>Pseudomonadati</taxon>
        <taxon>Pseudomonadota</taxon>
        <taxon>Gammaproteobacteria</taxon>
        <taxon>Pseudomonadales</taxon>
        <taxon>Pseudomonadaceae</taxon>
        <taxon>Pseudomonas</taxon>
    </lineage>
</organism>
<feature type="coiled-coil region" evidence="1">
    <location>
        <begin position="428"/>
        <end position="455"/>
    </location>
</feature>
<evidence type="ECO:0000313" key="2">
    <source>
        <dbReference type="EMBL" id="KPM62880.1"/>
    </source>
</evidence>
<dbReference type="EMBL" id="LKKS01000102">
    <property type="protein sequence ID" value="KPM62880.1"/>
    <property type="molecule type" value="Genomic_DNA"/>
</dbReference>
<feature type="coiled-coil region" evidence="1">
    <location>
        <begin position="196"/>
        <end position="237"/>
    </location>
</feature>
<dbReference type="Gene3D" id="3.40.50.300">
    <property type="entry name" value="P-loop containing nucleotide triphosphate hydrolases"/>
    <property type="match status" value="1"/>
</dbReference>
<name>A0A0P7CNG1_PSEPU</name>
<sequence>MSSIQIKNIFLWQKNGTLRDLEFKENHVNVITGDSGKGKSSVLYIIDYCLLSSEAKGISKTNIDSKVKWYGLRLKINDNIITIGRPSISSGLTDAFYYSDTGEIPEEPNNNIKLENLKNILNTAFGIDSDLKVPYGGKFVRAGSKVSFRSFLSHCYQDQTTIVSPDYLYIKPSDKKFQERVQRTFRMALGVENASTSLIKARLVDLEQKKASLEKKKEHLEKKRTIFHQELSELAQEAVTVGALGSIPKEDSSLLSVLKEIAISADIPLRQESEVEVITKEIFSLKLKNRNYTKFIEAKNDYINQAKATEDSLKAIDIINLNQNHIFRSQNAASLVSHLQRELLNVRELIKNRKTAPFIGEVKEIIKENKKEIEKLEKDLEKFKSFEKFRATPKEYFKYIGKLEAKIDLYSSDVLPDELTDEDIDEKIKSLKSELEDDQSRADIAKRRLDQLINLRLEKLKLKGYEGFEALFIEPERIINLYSAENDAIEKMPDIGSASNYLYLHLSYFLALHEVAKERKTSWMPSFVVFDQPSTPYFTTSGTPTDDIKSLDAVFIELDSFVKKMDNHGGFQVILLEHVEESHWKNLDLQRFRLVDRELRDDYGLVLE</sequence>
<dbReference type="SUPFAM" id="SSF52540">
    <property type="entry name" value="P-loop containing nucleoside triphosphate hydrolases"/>
    <property type="match status" value="1"/>
</dbReference>
<dbReference type="InterPro" id="IPR022205">
    <property type="entry name" value="DUF3732"/>
</dbReference>
<dbReference type="Proteomes" id="UP000050437">
    <property type="component" value="Unassembled WGS sequence"/>
</dbReference>
<comment type="caution">
    <text evidence="2">The sequence shown here is derived from an EMBL/GenBank/DDBJ whole genome shotgun (WGS) entry which is preliminary data.</text>
</comment>
<dbReference type="RefSeq" id="WP_054573065.1">
    <property type="nucleotide sequence ID" value="NZ_LKKS01000102.1"/>
</dbReference>